<gene>
    <name evidence="2" type="ORF">SAMN04490247_1879</name>
</gene>
<organism evidence="2 3">
    <name type="scientific">Salimicrobium halophilum</name>
    <dbReference type="NCBI Taxonomy" id="86666"/>
    <lineage>
        <taxon>Bacteria</taxon>
        <taxon>Bacillati</taxon>
        <taxon>Bacillota</taxon>
        <taxon>Bacilli</taxon>
        <taxon>Bacillales</taxon>
        <taxon>Bacillaceae</taxon>
        <taxon>Salimicrobium</taxon>
    </lineage>
</organism>
<feature type="transmembrane region" description="Helical" evidence="1">
    <location>
        <begin position="6"/>
        <end position="23"/>
    </location>
</feature>
<name>A0A1G8TN35_9BACI</name>
<keyword evidence="1" id="KW-0472">Membrane</keyword>
<dbReference type="EMBL" id="FNEV01000005">
    <property type="protein sequence ID" value="SDJ43006.1"/>
    <property type="molecule type" value="Genomic_DNA"/>
</dbReference>
<evidence type="ECO:0000313" key="3">
    <source>
        <dbReference type="Proteomes" id="UP000199225"/>
    </source>
</evidence>
<reference evidence="3" key="1">
    <citation type="submission" date="2016-10" db="EMBL/GenBank/DDBJ databases">
        <authorList>
            <person name="Varghese N."/>
            <person name="Submissions S."/>
        </authorList>
    </citation>
    <scope>NUCLEOTIDE SEQUENCE [LARGE SCALE GENOMIC DNA]</scope>
    <source>
        <strain evidence="3">DSM 4771</strain>
    </source>
</reference>
<dbReference type="AlphaFoldDB" id="A0A1G8TN35"/>
<proteinExistence type="predicted"/>
<dbReference type="InterPro" id="IPR025428">
    <property type="entry name" value="Spore_YhaL"/>
</dbReference>
<keyword evidence="3" id="KW-1185">Reference proteome</keyword>
<accession>A0A1G8TN35</accession>
<sequence>MFGIPLWVLACMCLLVFSGIMTVRTMRQEQTKEEKFIEREGQMYMHRMEEERKRRQSSAE</sequence>
<protein>
    <submittedName>
        <fullName evidence="2">Sporulation protein YhaL</fullName>
    </submittedName>
</protein>
<dbReference type="RefSeq" id="WP_093193608.1">
    <property type="nucleotide sequence ID" value="NZ_FNEV01000005.1"/>
</dbReference>
<keyword evidence="1" id="KW-0812">Transmembrane</keyword>
<keyword evidence="1" id="KW-1133">Transmembrane helix</keyword>
<evidence type="ECO:0000313" key="2">
    <source>
        <dbReference type="EMBL" id="SDJ43006.1"/>
    </source>
</evidence>
<dbReference type="STRING" id="86666.SAMN04490247_1879"/>
<dbReference type="Proteomes" id="UP000199225">
    <property type="component" value="Unassembled WGS sequence"/>
</dbReference>
<dbReference type="OrthoDB" id="2454520at2"/>
<evidence type="ECO:0000256" key="1">
    <source>
        <dbReference type="SAM" id="Phobius"/>
    </source>
</evidence>
<dbReference type="Pfam" id="PF14147">
    <property type="entry name" value="Spore_YhaL"/>
    <property type="match status" value="1"/>
</dbReference>